<reference evidence="2" key="1">
    <citation type="journal article" date="2019" name="Int. J. Syst. Evol. Microbiol.">
        <title>The Global Catalogue of Microorganisms (GCM) 10K type strain sequencing project: providing services to taxonomists for standard genome sequencing and annotation.</title>
        <authorList>
            <consortium name="The Broad Institute Genomics Platform"/>
            <consortium name="The Broad Institute Genome Sequencing Center for Infectious Disease"/>
            <person name="Wu L."/>
            <person name="Ma J."/>
        </authorList>
    </citation>
    <scope>NUCLEOTIDE SEQUENCE [LARGE SCALE GENOMIC DNA]</scope>
    <source>
        <strain evidence="2">JCM 9377</strain>
    </source>
</reference>
<organism evidence="1 2">
    <name type="scientific">Actinocorallia longicatena</name>
    <dbReference type="NCBI Taxonomy" id="111803"/>
    <lineage>
        <taxon>Bacteria</taxon>
        <taxon>Bacillati</taxon>
        <taxon>Actinomycetota</taxon>
        <taxon>Actinomycetes</taxon>
        <taxon>Streptosporangiales</taxon>
        <taxon>Thermomonosporaceae</taxon>
        <taxon>Actinocorallia</taxon>
    </lineage>
</organism>
<dbReference type="RefSeq" id="WP_344832571.1">
    <property type="nucleotide sequence ID" value="NZ_BAAAUV010000013.1"/>
</dbReference>
<dbReference type="EMBL" id="BAAAUV010000013">
    <property type="protein sequence ID" value="GAA3223388.1"/>
    <property type="molecule type" value="Genomic_DNA"/>
</dbReference>
<gene>
    <name evidence="1" type="ORF">GCM10010468_49890</name>
</gene>
<comment type="caution">
    <text evidence="1">The sequence shown here is derived from an EMBL/GenBank/DDBJ whole genome shotgun (WGS) entry which is preliminary data.</text>
</comment>
<evidence type="ECO:0000313" key="2">
    <source>
        <dbReference type="Proteomes" id="UP001501237"/>
    </source>
</evidence>
<sequence>MATTAPLEDAEPVTLEQLRENWPAWHIRQSGPSQLWKATRSAKGTRPGCTLIEDTASKLLAELHHQVELDARNAVLLPPHGW</sequence>
<dbReference type="Proteomes" id="UP001501237">
    <property type="component" value="Unassembled WGS sequence"/>
</dbReference>
<accession>A0ABP6QHM2</accession>
<proteinExistence type="predicted"/>
<protein>
    <submittedName>
        <fullName evidence="1">Uncharacterized protein</fullName>
    </submittedName>
</protein>
<keyword evidence="2" id="KW-1185">Reference proteome</keyword>
<evidence type="ECO:0000313" key="1">
    <source>
        <dbReference type="EMBL" id="GAA3223388.1"/>
    </source>
</evidence>
<name>A0ABP6QHM2_9ACTN</name>